<protein>
    <submittedName>
        <fullName evidence="1">Uncharacterized protein</fullName>
    </submittedName>
</protein>
<name>A0A6A4NEW8_LUPAL</name>
<dbReference type="EMBL" id="WOCE01000025">
    <property type="protein sequence ID" value="KAE9585217.1"/>
    <property type="molecule type" value="Genomic_DNA"/>
</dbReference>
<organism evidence="1 2">
    <name type="scientific">Lupinus albus</name>
    <name type="common">White lupine</name>
    <name type="synonym">Lupinus termis</name>
    <dbReference type="NCBI Taxonomy" id="3870"/>
    <lineage>
        <taxon>Eukaryota</taxon>
        <taxon>Viridiplantae</taxon>
        <taxon>Streptophyta</taxon>
        <taxon>Embryophyta</taxon>
        <taxon>Tracheophyta</taxon>
        <taxon>Spermatophyta</taxon>
        <taxon>Magnoliopsida</taxon>
        <taxon>eudicotyledons</taxon>
        <taxon>Gunneridae</taxon>
        <taxon>Pentapetalae</taxon>
        <taxon>rosids</taxon>
        <taxon>fabids</taxon>
        <taxon>Fabales</taxon>
        <taxon>Fabaceae</taxon>
        <taxon>Papilionoideae</taxon>
        <taxon>50 kb inversion clade</taxon>
        <taxon>genistoids sensu lato</taxon>
        <taxon>core genistoids</taxon>
        <taxon>Genisteae</taxon>
        <taxon>Lupinus</taxon>
    </lineage>
</organism>
<evidence type="ECO:0000313" key="1">
    <source>
        <dbReference type="EMBL" id="KAE9585217.1"/>
    </source>
</evidence>
<gene>
    <name evidence="1" type="ORF">Lalb_Chr25g0286641</name>
</gene>
<sequence>MITIVAIPKTLLQCIRQEMIQSCYQLDCISSFVVFKKIVDDVEWTWHFRSSDLTFIRLINNKLQYYLYLSI</sequence>
<dbReference type="AlphaFoldDB" id="A0A6A4NEW8"/>
<accession>A0A6A4NEW8</accession>
<keyword evidence="2" id="KW-1185">Reference proteome</keyword>
<evidence type="ECO:0000313" key="2">
    <source>
        <dbReference type="Proteomes" id="UP000447434"/>
    </source>
</evidence>
<reference evidence="2" key="1">
    <citation type="journal article" date="2020" name="Nat. Commun.">
        <title>Genome sequence of the cluster root forming white lupin.</title>
        <authorList>
            <person name="Hufnagel B."/>
            <person name="Marques A."/>
            <person name="Soriano A."/>
            <person name="Marques L."/>
            <person name="Divol F."/>
            <person name="Doumas P."/>
            <person name="Sallet E."/>
            <person name="Mancinotti D."/>
            <person name="Carrere S."/>
            <person name="Marande W."/>
            <person name="Arribat S."/>
            <person name="Keller J."/>
            <person name="Huneau C."/>
            <person name="Blein T."/>
            <person name="Aime D."/>
            <person name="Laguerre M."/>
            <person name="Taylor J."/>
            <person name="Schubert V."/>
            <person name="Nelson M."/>
            <person name="Geu-Flores F."/>
            <person name="Crespi M."/>
            <person name="Gallardo-Guerrero K."/>
            <person name="Delaux P.-M."/>
            <person name="Salse J."/>
            <person name="Berges H."/>
            <person name="Guyot R."/>
            <person name="Gouzy J."/>
            <person name="Peret B."/>
        </authorList>
    </citation>
    <scope>NUCLEOTIDE SEQUENCE [LARGE SCALE GENOMIC DNA]</scope>
    <source>
        <strain evidence="2">cv. Amiga</strain>
    </source>
</reference>
<comment type="caution">
    <text evidence="1">The sequence shown here is derived from an EMBL/GenBank/DDBJ whole genome shotgun (WGS) entry which is preliminary data.</text>
</comment>
<proteinExistence type="predicted"/>
<dbReference type="Proteomes" id="UP000447434">
    <property type="component" value="Chromosome 25"/>
</dbReference>